<dbReference type="VEuPathDB" id="CryptoDB:Cvel_21501"/>
<accession>A0A0G4GEY7</accession>
<feature type="compositionally biased region" description="Basic and acidic residues" evidence="1">
    <location>
        <begin position="326"/>
        <end position="336"/>
    </location>
</feature>
<dbReference type="AlphaFoldDB" id="A0A0G4GEY7"/>
<protein>
    <submittedName>
        <fullName evidence="2">Uncharacterized protein</fullName>
    </submittedName>
</protein>
<feature type="region of interest" description="Disordered" evidence="1">
    <location>
        <begin position="210"/>
        <end position="245"/>
    </location>
</feature>
<dbReference type="PhylomeDB" id="A0A0G4GEY7"/>
<gene>
    <name evidence="2" type="ORF">Cvel_21501</name>
</gene>
<feature type="region of interest" description="Disordered" evidence="1">
    <location>
        <begin position="322"/>
        <end position="393"/>
    </location>
</feature>
<evidence type="ECO:0000313" key="2">
    <source>
        <dbReference type="EMBL" id="CEM27739.1"/>
    </source>
</evidence>
<sequence length="393" mass="42252">MKIWAIASGRNAKLYLSEKVIPDKETRIAAWSAAFHIRASKGKFYKMIHDLDKLEHKGFEEPELFKKIKKEGWEEGGQGGQGAEEGFLTVLDRSDGDVTRAGGASVPSVLVQSGGSQREKAGAAAIRNWDLPRGVAQQLNTTVYLATGLSSDVAVFGKGSAGVSPSHRSDDEETDVPSSDDDDDGSDFDMELPVRRTAMQRRGVLVSMESFDEDGDVSGGGAEPAAPLNEEDASGPPVESSERKKGVIARRAGGAWFPAQVMREEKRHIDVAVLQQSPRTRQWKPSRLEEIDDRKGDEVAAHFQFGEGMQIPAEALARIRGGGEGASRDFPEEGGRASDSAAWDPSVEAKEDAIQYPDISDSDSVHSNDDDSLFGVNALAPDASTGGQQVRGV</sequence>
<proteinExistence type="predicted"/>
<feature type="compositionally biased region" description="Acidic residues" evidence="1">
    <location>
        <begin position="171"/>
        <end position="189"/>
    </location>
</feature>
<name>A0A0G4GEY7_9ALVE</name>
<dbReference type="EMBL" id="CDMZ01001129">
    <property type="protein sequence ID" value="CEM27739.1"/>
    <property type="molecule type" value="Genomic_DNA"/>
</dbReference>
<feature type="region of interest" description="Disordered" evidence="1">
    <location>
        <begin position="159"/>
        <end position="189"/>
    </location>
</feature>
<evidence type="ECO:0000256" key="1">
    <source>
        <dbReference type="SAM" id="MobiDB-lite"/>
    </source>
</evidence>
<organism evidence="2">
    <name type="scientific">Chromera velia CCMP2878</name>
    <dbReference type="NCBI Taxonomy" id="1169474"/>
    <lineage>
        <taxon>Eukaryota</taxon>
        <taxon>Sar</taxon>
        <taxon>Alveolata</taxon>
        <taxon>Colpodellida</taxon>
        <taxon>Chromeraceae</taxon>
        <taxon>Chromera</taxon>
    </lineage>
</organism>
<reference evidence="2" key="1">
    <citation type="submission" date="2014-11" db="EMBL/GenBank/DDBJ databases">
        <authorList>
            <person name="Otto D Thomas"/>
            <person name="Naeem Raeece"/>
        </authorList>
    </citation>
    <scope>NUCLEOTIDE SEQUENCE</scope>
</reference>